<proteinExistence type="predicted"/>
<comment type="caution">
    <text evidence="1">The sequence shown here is derived from an EMBL/GenBank/DDBJ whole genome shotgun (WGS) entry which is preliminary data.</text>
</comment>
<name>A0A840NM55_9HYPH</name>
<dbReference type="EMBL" id="JACHIM010000001">
    <property type="protein sequence ID" value="MBB5072950.1"/>
    <property type="molecule type" value="Genomic_DNA"/>
</dbReference>
<organism evidence="1 2">
    <name type="scientific">Bartonella callosciuri</name>
    <dbReference type="NCBI Taxonomy" id="686223"/>
    <lineage>
        <taxon>Bacteria</taxon>
        <taxon>Pseudomonadati</taxon>
        <taxon>Pseudomonadota</taxon>
        <taxon>Alphaproteobacteria</taxon>
        <taxon>Hyphomicrobiales</taxon>
        <taxon>Bartonellaceae</taxon>
        <taxon>Bartonella</taxon>
    </lineage>
</organism>
<evidence type="ECO:0000313" key="1">
    <source>
        <dbReference type="EMBL" id="MBB5072950.1"/>
    </source>
</evidence>
<protein>
    <submittedName>
        <fullName evidence="1">Uncharacterized protein</fullName>
    </submittedName>
</protein>
<sequence>MLCRCLEVRYRNDVFIIIYNDESWHRLNPTQTHSKKDLQTKLYPSGFIGNFAMREIPKGWLLCDGKAYVGLIIVICMH</sequence>
<accession>A0A840NM55</accession>
<keyword evidence="2" id="KW-1185">Reference proteome</keyword>
<dbReference type="AlphaFoldDB" id="A0A840NM55"/>
<dbReference type="Proteomes" id="UP000561417">
    <property type="component" value="Unassembled WGS sequence"/>
</dbReference>
<gene>
    <name evidence="1" type="ORF">HNQ69_000054</name>
</gene>
<reference evidence="1 2" key="1">
    <citation type="submission" date="2020-08" db="EMBL/GenBank/DDBJ databases">
        <title>Genomic Encyclopedia of Type Strains, Phase IV (KMG-IV): sequencing the most valuable type-strain genomes for metagenomic binning, comparative biology and taxonomic classification.</title>
        <authorList>
            <person name="Goeker M."/>
        </authorList>
    </citation>
    <scope>NUCLEOTIDE SEQUENCE [LARGE SCALE GENOMIC DNA]</scope>
    <source>
        <strain evidence="1 2">DSM 28538</strain>
    </source>
</reference>
<dbReference type="SUPFAM" id="SSF88874">
    <property type="entry name" value="Receptor-binding domain of short tail fibre protein gp12"/>
    <property type="match status" value="1"/>
</dbReference>
<evidence type="ECO:0000313" key="2">
    <source>
        <dbReference type="Proteomes" id="UP000561417"/>
    </source>
</evidence>